<feature type="binding site" description="in other chain" evidence="6">
    <location>
        <begin position="112"/>
        <end position="120"/>
    </location>
    <ligand>
        <name>5-phospho-alpha-D-ribose 1-diphosphate</name>
        <dbReference type="ChEBI" id="CHEBI:58017"/>
        <note>ligand shared between dimeric partners</note>
    </ligand>
</feature>
<evidence type="ECO:0000256" key="2">
    <source>
        <dbReference type="ARBA" id="ARBA00011971"/>
    </source>
</evidence>
<dbReference type="AlphaFoldDB" id="A0A0U3FT43"/>
<dbReference type="PANTHER" id="PTHR19278:SF9">
    <property type="entry name" value="URIDINE 5'-MONOPHOSPHATE SYNTHASE"/>
    <property type="match status" value="1"/>
</dbReference>
<comment type="catalytic activity">
    <reaction evidence="6">
        <text>orotidine 5'-phosphate + diphosphate = orotate + 5-phospho-alpha-D-ribose 1-diphosphate</text>
        <dbReference type="Rhea" id="RHEA:10380"/>
        <dbReference type="ChEBI" id="CHEBI:30839"/>
        <dbReference type="ChEBI" id="CHEBI:33019"/>
        <dbReference type="ChEBI" id="CHEBI:57538"/>
        <dbReference type="ChEBI" id="CHEBI:58017"/>
        <dbReference type="EC" id="2.4.2.10"/>
    </reaction>
</comment>
<dbReference type="EC" id="2.4.2.10" evidence="2 6"/>
<dbReference type="Pfam" id="PF00156">
    <property type="entry name" value="Pribosyltran"/>
    <property type="match status" value="1"/>
</dbReference>
<dbReference type="GO" id="GO:0000287">
    <property type="term" value="F:magnesium ion binding"/>
    <property type="evidence" value="ECO:0007669"/>
    <property type="project" value="UniProtKB-UniRule"/>
</dbReference>
<dbReference type="NCBIfam" id="TIGR00336">
    <property type="entry name" value="pyrE"/>
    <property type="match status" value="1"/>
</dbReference>
<evidence type="ECO:0000259" key="7">
    <source>
        <dbReference type="Pfam" id="PF00156"/>
    </source>
</evidence>
<dbReference type="CDD" id="cd06223">
    <property type="entry name" value="PRTases_typeI"/>
    <property type="match status" value="1"/>
</dbReference>
<evidence type="ECO:0000256" key="4">
    <source>
        <dbReference type="ARBA" id="ARBA00022679"/>
    </source>
</evidence>
<feature type="binding site" evidence="6">
    <location>
        <position position="87"/>
    </location>
    <ligand>
        <name>5-phospho-alpha-D-ribose 1-diphosphate</name>
        <dbReference type="ChEBI" id="CHEBI:58017"/>
        <note>ligand shared between dimeric partners</note>
    </ligand>
</feature>
<organism evidence="9 10">
    <name type="scientific">Sulfolobus acidocaldarius</name>
    <dbReference type="NCBI Taxonomy" id="2285"/>
    <lineage>
        <taxon>Archaea</taxon>
        <taxon>Thermoproteota</taxon>
        <taxon>Thermoprotei</taxon>
        <taxon>Sulfolobales</taxon>
        <taxon>Sulfolobaceae</taxon>
        <taxon>Sulfolobus</taxon>
    </lineage>
</organism>
<dbReference type="UniPathway" id="UPA00070">
    <property type="reaction ID" value="UER00119"/>
</dbReference>
<dbReference type="PaxDb" id="1435377-SUSAZ_07555"/>
<feature type="binding site" evidence="6">
    <location>
        <position position="116"/>
    </location>
    <ligand>
        <name>orotate</name>
        <dbReference type="ChEBI" id="CHEBI:30839"/>
    </ligand>
</feature>
<dbReference type="GO" id="GO:0004588">
    <property type="term" value="F:orotate phosphoribosyltransferase activity"/>
    <property type="evidence" value="ECO:0007669"/>
    <property type="project" value="UniProtKB-UniRule"/>
</dbReference>
<dbReference type="PANTHER" id="PTHR19278">
    <property type="entry name" value="OROTATE PHOSPHORIBOSYLTRANSFERASE"/>
    <property type="match status" value="1"/>
</dbReference>
<gene>
    <name evidence="6" type="primary">pyrE</name>
    <name evidence="8" type="ORF">ATY89_10120</name>
    <name evidence="9" type="ORF">ATZ20_01675</name>
</gene>
<evidence type="ECO:0000313" key="10">
    <source>
        <dbReference type="Proteomes" id="UP000060043"/>
    </source>
</evidence>
<dbReference type="Gene3D" id="3.40.50.2020">
    <property type="match status" value="1"/>
</dbReference>
<dbReference type="EMBL" id="CP013695">
    <property type="protein sequence ID" value="ALU30974.1"/>
    <property type="molecule type" value="Genomic_DNA"/>
</dbReference>
<dbReference type="GO" id="GO:0044205">
    <property type="term" value="P:'de novo' UMP biosynthetic process"/>
    <property type="evidence" value="ECO:0007669"/>
    <property type="project" value="UniProtKB-UniRule"/>
</dbReference>
<keyword evidence="4 6" id="KW-0808">Transferase</keyword>
<feature type="binding site" evidence="6">
    <location>
        <position position="93"/>
    </location>
    <ligand>
        <name>5-phospho-alpha-D-ribose 1-diphosphate</name>
        <dbReference type="ChEBI" id="CHEBI:58017"/>
        <note>ligand shared between dimeric partners</note>
    </ligand>
</feature>
<dbReference type="RefSeq" id="WP_011278412.1">
    <property type="nucleotide sequence ID" value="NZ_CP013694.1"/>
</dbReference>
<protein>
    <recommendedName>
        <fullName evidence="2 6">Orotate phosphoribosyltransferase</fullName>
        <shortName evidence="6">OPRT</shortName>
        <shortName evidence="6">OPRTase</shortName>
        <ecNumber evidence="2 6">2.4.2.10</ecNumber>
    </recommendedName>
</protein>
<evidence type="ECO:0000256" key="1">
    <source>
        <dbReference type="ARBA" id="ARBA00004889"/>
    </source>
</evidence>
<evidence type="ECO:0000256" key="6">
    <source>
        <dbReference type="HAMAP-Rule" id="MF_01208"/>
    </source>
</evidence>
<feature type="binding site" evidence="6">
    <location>
        <position position="144"/>
    </location>
    <ligand>
        <name>orotate</name>
        <dbReference type="ChEBI" id="CHEBI:30839"/>
    </ligand>
</feature>
<dbReference type="SUPFAM" id="SSF53271">
    <property type="entry name" value="PRTase-like"/>
    <property type="match status" value="1"/>
</dbReference>
<dbReference type="OMA" id="SPFFMNA"/>
<dbReference type="GO" id="GO:0019856">
    <property type="term" value="P:pyrimidine nucleobase biosynthetic process"/>
    <property type="evidence" value="ECO:0007669"/>
    <property type="project" value="TreeGrafter"/>
</dbReference>
<keyword evidence="5 6" id="KW-0665">Pyrimidine biosynthesis</keyword>
<sequence>MDFVKALLDKKLLLIGNFMLTSGKVSPYYLDLRKLPNHPDIFSFVVSSAVDIVKGINFDMILGVVTGGVPFASFIACKLNKPMGYIRAEKKGHGTERLLEADVDGKKVIVVDDVATTGGSILKAVEEVRKAGGKVEHALVIVDREEGAFEKLESVGIRLLSVYKVSEILNSLIKSNLVAENEKKLISDYMVKNIGKS</sequence>
<dbReference type="GeneID" id="14552090"/>
<dbReference type="SMR" id="A0A0U3FT43"/>
<dbReference type="STRING" id="1435377.SUSAZ_07555"/>
<proteinExistence type="inferred from homology"/>
<feature type="domain" description="Phosphoribosyltransferase" evidence="7">
    <location>
        <begin position="54"/>
        <end position="153"/>
    </location>
</feature>
<evidence type="ECO:0000313" key="11">
    <source>
        <dbReference type="Proteomes" id="UP000065473"/>
    </source>
</evidence>
<feature type="binding site" evidence="6">
    <location>
        <position position="91"/>
    </location>
    <ligand>
        <name>5-phospho-alpha-D-ribose 1-diphosphate</name>
        <dbReference type="ChEBI" id="CHEBI:58017"/>
        <note>ligand shared between dimeric partners</note>
    </ligand>
</feature>
<evidence type="ECO:0000256" key="3">
    <source>
        <dbReference type="ARBA" id="ARBA00022676"/>
    </source>
</evidence>
<comment type="cofactor">
    <cofactor evidence="6">
        <name>Mg(2+)</name>
        <dbReference type="ChEBI" id="CHEBI:18420"/>
    </cofactor>
</comment>
<keyword evidence="6" id="KW-0460">Magnesium</keyword>
<comment type="pathway">
    <text evidence="1 6">Pyrimidine metabolism; UMP biosynthesis via de novo pathway; UMP from orotate: step 1/2.</text>
</comment>
<dbReference type="HAMAP" id="MF_01208">
    <property type="entry name" value="PyrE"/>
    <property type="match status" value="1"/>
</dbReference>
<reference evidence="10 11" key="1">
    <citation type="submission" date="2015-12" db="EMBL/GenBank/DDBJ databases">
        <title>A stable core within a dynamic pangenome in Sulfolobus acidocaldarius.</title>
        <authorList>
            <person name="Anderson R."/>
            <person name="Kouris A."/>
            <person name="Seward C."/>
            <person name="Campbell K."/>
            <person name="Whitaker R."/>
        </authorList>
    </citation>
    <scope>NUCLEOTIDE SEQUENCE [LARGE SCALE GENOMIC DNA]</scope>
    <source>
        <strain evidence="8 11">GG12-C01-09</strain>
        <strain evidence="9 10">NG05B_CO5_07</strain>
    </source>
</reference>
<dbReference type="OrthoDB" id="9089at2157"/>
<comment type="function">
    <text evidence="6">Catalyzes the transfer of a ribosyl phosphate group from 5-phosphoribose 1-diphosphate to orotate, leading to the formation of orotidine monophosphate (OMP).</text>
</comment>
<dbReference type="GeneID" id="3474280"/>
<comment type="similarity">
    <text evidence="6">Belongs to the purine/pyrimidine phosphoribosyltransferase family. PyrE subfamily.</text>
</comment>
<dbReference type="InterPro" id="IPR023031">
    <property type="entry name" value="OPRT"/>
</dbReference>
<dbReference type="InterPro" id="IPR004467">
    <property type="entry name" value="Or_phspho_trans_dom"/>
</dbReference>
<dbReference type="Proteomes" id="UP000060043">
    <property type="component" value="Chromosome"/>
</dbReference>
<dbReference type="InterPro" id="IPR029057">
    <property type="entry name" value="PRTase-like"/>
</dbReference>
<dbReference type="Proteomes" id="UP000065473">
    <property type="component" value="Chromosome"/>
</dbReference>
<keyword evidence="3 6" id="KW-0328">Glycosyltransferase</keyword>
<evidence type="ECO:0000313" key="9">
    <source>
        <dbReference type="EMBL" id="ALU30974.1"/>
    </source>
</evidence>
<evidence type="ECO:0000256" key="5">
    <source>
        <dbReference type="ARBA" id="ARBA00022975"/>
    </source>
</evidence>
<dbReference type="EMBL" id="CP013694">
    <property type="protein sequence ID" value="ALU30258.1"/>
    <property type="molecule type" value="Genomic_DNA"/>
</dbReference>
<accession>A0A0U3FT43</accession>
<dbReference type="InterPro" id="IPR000836">
    <property type="entry name" value="PRTase_dom"/>
</dbReference>
<comment type="subunit">
    <text evidence="6">Homodimer.</text>
</comment>
<comment type="caution">
    <text evidence="6">Lacks conserved residue(s) required for the propagation of feature annotation.</text>
</comment>
<evidence type="ECO:0000313" key="8">
    <source>
        <dbReference type="EMBL" id="ALU30258.1"/>
    </source>
</evidence>
<name>A0A0U3FT43_9CREN</name>